<evidence type="ECO:0000313" key="2">
    <source>
        <dbReference type="Proteomes" id="UP000183997"/>
    </source>
</evidence>
<evidence type="ECO:0008006" key="3">
    <source>
        <dbReference type="Google" id="ProtNLM"/>
    </source>
</evidence>
<name>A0A1M6T523_9FIRM</name>
<reference evidence="2" key="1">
    <citation type="submission" date="2016-11" db="EMBL/GenBank/DDBJ databases">
        <authorList>
            <person name="Varghese N."/>
            <person name="Submissions S."/>
        </authorList>
    </citation>
    <scope>NUCLEOTIDE SEQUENCE [LARGE SCALE GENOMIC DNA]</scope>
    <source>
        <strain evidence="2">DSM 10349</strain>
    </source>
</reference>
<dbReference type="EMBL" id="FRAR01000015">
    <property type="protein sequence ID" value="SHK51979.1"/>
    <property type="molecule type" value="Genomic_DNA"/>
</dbReference>
<dbReference type="STRING" id="1121421.SAMN02745123_02175"/>
<organism evidence="1 2">
    <name type="scientific">Desulforamulus aeronauticus DSM 10349</name>
    <dbReference type="NCBI Taxonomy" id="1121421"/>
    <lineage>
        <taxon>Bacteria</taxon>
        <taxon>Bacillati</taxon>
        <taxon>Bacillota</taxon>
        <taxon>Clostridia</taxon>
        <taxon>Eubacteriales</taxon>
        <taxon>Peptococcaceae</taxon>
        <taxon>Desulforamulus</taxon>
    </lineage>
</organism>
<dbReference type="OrthoDB" id="2039449at2"/>
<proteinExistence type="predicted"/>
<accession>A0A1M6T523</accession>
<dbReference type="InterPro" id="IPR029063">
    <property type="entry name" value="SAM-dependent_MTases_sf"/>
</dbReference>
<dbReference type="CDD" id="cd02440">
    <property type="entry name" value="AdoMet_MTases"/>
    <property type="match status" value="1"/>
</dbReference>
<dbReference type="AlphaFoldDB" id="A0A1M6T523"/>
<evidence type="ECO:0000313" key="1">
    <source>
        <dbReference type="EMBL" id="SHK51979.1"/>
    </source>
</evidence>
<protein>
    <recommendedName>
        <fullName evidence="3">Methyltransferase domain-containing protein</fullName>
    </recommendedName>
</protein>
<dbReference type="RefSeq" id="WP_072914150.1">
    <property type="nucleotide sequence ID" value="NZ_FRAR01000015.1"/>
</dbReference>
<gene>
    <name evidence="1" type="ORF">SAMN02745123_02175</name>
</gene>
<dbReference type="Gene3D" id="3.40.50.150">
    <property type="entry name" value="Vaccinia Virus protein VP39"/>
    <property type="match status" value="1"/>
</dbReference>
<dbReference type="Proteomes" id="UP000183997">
    <property type="component" value="Unassembled WGS sequence"/>
</dbReference>
<keyword evidence="2" id="KW-1185">Reference proteome</keyword>
<dbReference type="SUPFAM" id="SSF53335">
    <property type="entry name" value="S-adenosyl-L-methionine-dependent methyltransferases"/>
    <property type="match status" value="1"/>
</dbReference>
<sequence length="254" mass="29697">MDNSRKQLIDLYMKSSKHSNYQILASNFQKLFNNESLIIDSRYEQERLDYILSKTKIKDKRILDIGGNSGYFTFEAINNGAKEVDYYDGNKWHAKFVELGTKIFGLGNKINVYNKYYVYGNKDKKYDVVFFLNVLHHLGDDYGDKSLSLEKAKQFMIQQLNNLAQITDILILQMGFNWCGNRKCCLFKKGTKGEMLNYIKENTSKKWILLDVGIAEEDNGKIQYNNVNMENIERNDKLGEFLNRPIIILKSRNE</sequence>